<protein>
    <submittedName>
        <fullName evidence="1">Uncharacterized protein</fullName>
    </submittedName>
</protein>
<reference evidence="1 2" key="1">
    <citation type="journal article" date="2015" name="Nature">
        <title>rRNA introns, odd ribosomes, and small enigmatic genomes across a large radiation of phyla.</title>
        <authorList>
            <person name="Brown C.T."/>
            <person name="Hug L.A."/>
            <person name="Thomas B.C."/>
            <person name="Sharon I."/>
            <person name="Castelle C.J."/>
            <person name="Singh A."/>
            <person name="Wilkins M.J."/>
            <person name="Williams K.H."/>
            <person name="Banfield J.F."/>
        </authorList>
    </citation>
    <scope>NUCLEOTIDE SEQUENCE [LARGE SCALE GENOMIC DNA]</scope>
</reference>
<dbReference type="EMBL" id="LBVC01000044">
    <property type="protein sequence ID" value="KKQ77248.1"/>
    <property type="molecule type" value="Genomic_DNA"/>
</dbReference>
<sequence>MDCRRSYSSYDSVCTYCKIISWSGFCKDEAKLQFSVCVIVIFNLPLDRYIKFDIINMEFEIIFYKNSSGSSPVEEALDRLKVTNIILWRQALKGIEKIKNREYHKEPLSKYLESGLWELRVKSGTGILRIIYTFKKG</sequence>
<comment type="caution">
    <text evidence="1">The sequence shown here is derived from an EMBL/GenBank/DDBJ whole genome shotgun (WGS) entry which is preliminary data.</text>
</comment>
<name>A0A0G0KC71_9BACT</name>
<dbReference type="Pfam" id="PF05973">
    <property type="entry name" value="Gp49"/>
    <property type="match status" value="1"/>
</dbReference>
<proteinExistence type="predicted"/>
<dbReference type="Proteomes" id="UP000034324">
    <property type="component" value="Unassembled WGS sequence"/>
</dbReference>
<organism evidence="1 2">
    <name type="scientific">Candidatus Daviesbacteria bacterium GW2011_GWF2_38_6</name>
    <dbReference type="NCBI Taxonomy" id="1618432"/>
    <lineage>
        <taxon>Bacteria</taxon>
        <taxon>Candidatus Daviesiibacteriota</taxon>
    </lineage>
</organism>
<gene>
    <name evidence="1" type="ORF">US99_C0044G0009</name>
</gene>
<dbReference type="AlphaFoldDB" id="A0A0G0KC71"/>
<evidence type="ECO:0000313" key="1">
    <source>
        <dbReference type="EMBL" id="KKQ77248.1"/>
    </source>
</evidence>
<evidence type="ECO:0000313" key="2">
    <source>
        <dbReference type="Proteomes" id="UP000034324"/>
    </source>
</evidence>
<feature type="non-terminal residue" evidence="1">
    <location>
        <position position="137"/>
    </location>
</feature>
<dbReference type="InterPro" id="IPR009241">
    <property type="entry name" value="HigB-like"/>
</dbReference>
<accession>A0A0G0KC71</accession>